<dbReference type="InterPro" id="IPR031331">
    <property type="entry name" value="NEUT/ALK_ceramidase_C"/>
</dbReference>
<dbReference type="Proteomes" id="UP001217838">
    <property type="component" value="Unassembled WGS sequence"/>
</dbReference>
<name>A0ABT5BL73_9BACT</name>
<evidence type="ECO:0000259" key="6">
    <source>
        <dbReference type="Pfam" id="PF17048"/>
    </source>
</evidence>
<sequence>MRPALALPAFLALAACGDDTGTSTGASATDSTASTASTEPTTGATVSSDSMSDTAGPPTTSAGSEGDSDSASTTATASTAAPTSGDTTTGDELTCDQNPHYRVGTAIRDITGPSAELVMMGYSMPEQKAEGISTRLWARAFVVEHPCSGSRIAFVSADLGQVFQGVHLEVVKRLKAKFGADRYDFDNIALSATHTHSGLGGFSHYTMFNLAVGGYDPDNFEVIVAGIVDAIVAADAGLDHGVVKIAQGPLQDANWNRSPQAYAENPDPERAAHEAEMMRDTNTAMTVLRFERTGEGELDGEPIGMLTWFSSHATSVSNQNRLVSGDHKGLASYFTERHFGADYTAPNPFVAAYAQSDAGDVSPSEVIVGEPKNTVVRPCDDSPDPLCDDLGNAVVHGTWQHERALELFDEASEHLRGPAAGRLAFIDMENVTVGPEFTGEDEHTTCHAAIGFSIAAGAEDGVAVAFIEEGIVYGDLPMVTLVPEDQACHEEKTILLPVGRMLPYPWSPTILPAQVLRLGGLAIVPVPFEITTISGRRLRASVLAQLEAAGVTRAVIAGLSNGYSSYVSTREEYAIQHYEGAFTQFGPWTLAAWQQEFSEVAEALRDGVQAPHKAMPLDLSDDQIINVPGVVADSPCALLDAVLCPFDKFGDVVLAPPASAAPGDLVKVTFRGAHPRNNLRTGTGYLEVQRDDGGMFTAVARDWDPETRFRWRRTGGPLSPTSEVDVEWRIPADVVPGTYRVVYFGDAKSLLGNFTPISGTSPTFTVQ</sequence>
<feature type="compositionally biased region" description="Low complexity" evidence="4">
    <location>
        <begin position="59"/>
        <end position="91"/>
    </location>
</feature>
<keyword evidence="3" id="KW-0443">Lipid metabolism</keyword>
<dbReference type="RefSeq" id="WP_272009517.1">
    <property type="nucleotide sequence ID" value="NZ_JAQNDN010000027.1"/>
</dbReference>
<reference evidence="7 8" key="1">
    <citation type="submission" date="2022-11" db="EMBL/GenBank/DDBJ databases">
        <title>Minimal conservation of predation-associated metabolite biosynthetic gene clusters underscores biosynthetic potential of Myxococcota including descriptions for ten novel species: Archangium lansinium sp. nov., Myxococcus landrumus sp. nov., Nannocystis bai.</title>
        <authorList>
            <person name="Ahearne A."/>
            <person name="Stevens C."/>
            <person name="Dowd S."/>
        </authorList>
    </citation>
    <scope>NUCLEOTIDE SEQUENCE [LARGE SCALE GENOMIC DNA]</scope>
    <source>
        <strain evidence="7 8">NCELM</strain>
    </source>
</reference>
<keyword evidence="3" id="KW-0746">Sphingolipid metabolism</keyword>
<feature type="region of interest" description="Disordered" evidence="4">
    <location>
        <begin position="21"/>
        <end position="97"/>
    </location>
</feature>
<dbReference type="PROSITE" id="PS51257">
    <property type="entry name" value="PROKAR_LIPOPROTEIN"/>
    <property type="match status" value="1"/>
</dbReference>
<protein>
    <recommendedName>
        <fullName evidence="3">Neutral ceramidase</fullName>
        <ecNumber evidence="3">3.5.1.23</ecNumber>
    </recommendedName>
</protein>
<dbReference type="InterPro" id="IPR031329">
    <property type="entry name" value="NEUT/ALK_ceramidase_N"/>
</dbReference>
<comment type="catalytic activity">
    <reaction evidence="3">
        <text>an N-acylsphing-4-enine + H2O = sphing-4-enine + a fatty acid</text>
        <dbReference type="Rhea" id="RHEA:20856"/>
        <dbReference type="ChEBI" id="CHEBI:15377"/>
        <dbReference type="ChEBI" id="CHEBI:28868"/>
        <dbReference type="ChEBI" id="CHEBI:52639"/>
        <dbReference type="ChEBI" id="CHEBI:57756"/>
        <dbReference type="EC" id="3.5.1.23"/>
    </reaction>
</comment>
<organism evidence="7 8">
    <name type="scientific">Nannocystis radixulma</name>
    <dbReference type="NCBI Taxonomy" id="2995305"/>
    <lineage>
        <taxon>Bacteria</taxon>
        <taxon>Pseudomonadati</taxon>
        <taxon>Myxococcota</taxon>
        <taxon>Polyangia</taxon>
        <taxon>Nannocystales</taxon>
        <taxon>Nannocystaceae</taxon>
        <taxon>Nannocystis</taxon>
    </lineage>
</organism>
<gene>
    <name evidence="7" type="ORF">POL58_44580</name>
</gene>
<comment type="caution">
    <text evidence="7">The sequence shown here is derived from an EMBL/GenBank/DDBJ whole genome shotgun (WGS) entry which is preliminary data.</text>
</comment>
<feature type="domain" description="Neutral/alkaline non-lysosomal ceramidase C-terminal" evidence="6">
    <location>
        <begin position="597"/>
        <end position="766"/>
    </location>
</feature>
<feature type="domain" description="Neutral/alkaline non-lysosomal ceramidase N-terminal" evidence="5">
    <location>
        <begin position="101"/>
        <end position="595"/>
    </location>
</feature>
<dbReference type="Gene3D" id="2.60.40.2300">
    <property type="entry name" value="Neutral/alkaline non-lysosomal ceramidase, C-terminal domain"/>
    <property type="match status" value="1"/>
</dbReference>
<feature type="compositionally biased region" description="Low complexity" evidence="4">
    <location>
        <begin position="21"/>
        <end position="45"/>
    </location>
</feature>
<dbReference type="Pfam" id="PF17048">
    <property type="entry name" value="Ceramidse_alk_C"/>
    <property type="match status" value="1"/>
</dbReference>
<dbReference type="InterPro" id="IPR038445">
    <property type="entry name" value="NCDase_C_sf"/>
</dbReference>
<dbReference type="Pfam" id="PF04734">
    <property type="entry name" value="Ceramidase_alk"/>
    <property type="match status" value="1"/>
</dbReference>
<evidence type="ECO:0000313" key="8">
    <source>
        <dbReference type="Proteomes" id="UP001217838"/>
    </source>
</evidence>
<keyword evidence="2 3" id="KW-0378">Hydrolase</keyword>
<dbReference type="EMBL" id="JAQNDN010000027">
    <property type="protein sequence ID" value="MDC0674910.1"/>
    <property type="molecule type" value="Genomic_DNA"/>
</dbReference>
<evidence type="ECO:0000256" key="4">
    <source>
        <dbReference type="SAM" id="MobiDB-lite"/>
    </source>
</evidence>
<keyword evidence="8" id="KW-1185">Reference proteome</keyword>
<evidence type="ECO:0000256" key="3">
    <source>
        <dbReference type="RuleBase" id="RU366019"/>
    </source>
</evidence>
<evidence type="ECO:0000256" key="1">
    <source>
        <dbReference type="ARBA" id="ARBA00009835"/>
    </source>
</evidence>
<proteinExistence type="inferred from homology"/>
<evidence type="ECO:0000256" key="2">
    <source>
        <dbReference type="ARBA" id="ARBA00022801"/>
    </source>
</evidence>
<dbReference type="PANTHER" id="PTHR12670:SF1">
    <property type="entry name" value="NEUTRAL CERAMIDASE"/>
    <property type="match status" value="1"/>
</dbReference>
<accession>A0ABT5BL73</accession>
<dbReference type="InterPro" id="IPR006823">
    <property type="entry name" value="Ceramidase_alk"/>
</dbReference>
<dbReference type="EC" id="3.5.1.23" evidence="3"/>
<evidence type="ECO:0000259" key="5">
    <source>
        <dbReference type="Pfam" id="PF04734"/>
    </source>
</evidence>
<comment type="similarity">
    <text evidence="1 3">Belongs to the neutral ceramidase family.</text>
</comment>
<dbReference type="PANTHER" id="PTHR12670">
    <property type="entry name" value="CERAMIDASE"/>
    <property type="match status" value="1"/>
</dbReference>
<evidence type="ECO:0000313" key="7">
    <source>
        <dbReference type="EMBL" id="MDC0674910.1"/>
    </source>
</evidence>